<dbReference type="Proteomes" id="UP000179352">
    <property type="component" value="Unassembled WGS sequence"/>
</dbReference>
<keyword evidence="2" id="KW-1133">Transmembrane helix</keyword>
<organism evidence="3 4">
    <name type="scientific">Candidatus Nomurabacteria bacterium RIFCSPLOWO2_01_FULL_39_17</name>
    <dbReference type="NCBI Taxonomy" id="1801770"/>
    <lineage>
        <taxon>Bacteria</taxon>
        <taxon>Candidatus Nomuraibacteriota</taxon>
    </lineage>
</organism>
<accession>A0A1F6WUW2</accession>
<gene>
    <name evidence="3" type="ORF">A3A01_01775</name>
</gene>
<feature type="region of interest" description="Disordered" evidence="1">
    <location>
        <begin position="757"/>
        <end position="781"/>
    </location>
</feature>
<evidence type="ECO:0000256" key="2">
    <source>
        <dbReference type="SAM" id="Phobius"/>
    </source>
</evidence>
<sequence>MIFKNKKIQKFISSLMIIAIMVPFVVFFTKPKKAEAQFVDPVGAVWDGIKTAYGFIEKSATVKGVAIAVQNVAKEVFKATLQTIARRMLADLTASTVGWINTEHFGQPLFLTNPESFFKDIAKGQIKNFIDRIGYDPNRFPFGRQYALQVLDSYRRQFEDNASYSLSVATTVPDLAYQRAYRENFNVGGWNGFLLNTQYPQNNPIGFSFIATEVLGRNLAGTTQSVADSVRSTLQQGQGFLSPQVCLDDNGQPRDGLVINPYNPPIFSFNPPASLMAERPELSTYETDGVVDYEKYNTDFAAWQSRYYSARDVAQSSWSEENTCSPDRLRTTTPGAVAANSIMNALGTTQRQGELSAALGNSLSAVFDALINKFMNQGLNALASVIGPAPDDWTYEGQSLGVSPDGTNGDDDWRNRSDEIVSVADFKRELAGRTIIKNPVDGAIIDDVIGKYTDPYNIGIVTSPPGVVPEEYYFVPADKIYTPGAIANTEEELLLMDNKGWDTSYDQRIIDPDPSKIAGIAQWMKQIPNQVKTLDQCLPGPDKGWEKRLDDEKSRQVNDIIQARFTGTSKDDRDNVTGTLSRVIASFKDFVDSKMAESLPSGIIFMDEIKKLDTLIDQTKALTDARREKSSTLLRLKSISTSLDSSFAVRDSDGKIISYTEPTPGSTGERNLLTLRRSYLAIRESISSSSSIEKTRVQLKTLLNEYDYLAELNTTCVVERDSEGWGSPTGVGEAANPNITPASFTWIRQYDGSSGSGLPGSCTATTSNSGSKEQSCTTPRTKTKTEIETFCELPIIGGHAEGELIVENRGRTGPSPLFKAQTGSVIVPPNYYGNPDSVMFPEIPMVNAMDIGDINVAIDIRCRTIWKASNVDYTRSGDVGF</sequence>
<proteinExistence type="predicted"/>
<keyword evidence="2" id="KW-0472">Membrane</keyword>
<protein>
    <submittedName>
        <fullName evidence="3">Uncharacterized protein</fullName>
    </submittedName>
</protein>
<evidence type="ECO:0000256" key="1">
    <source>
        <dbReference type="SAM" id="MobiDB-lite"/>
    </source>
</evidence>
<dbReference type="EMBL" id="MFUU01000021">
    <property type="protein sequence ID" value="OGI85659.1"/>
    <property type="molecule type" value="Genomic_DNA"/>
</dbReference>
<name>A0A1F6WUW2_9BACT</name>
<feature type="compositionally biased region" description="Polar residues" evidence="1">
    <location>
        <begin position="762"/>
        <end position="780"/>
    </location>
</feature>
<keyword evidence="2" id="KW-0812">Transmembrane</keyword>
<dbReference type="AlphaFoldDB" id="A0A1F6WUW2"/>
<reference evidence="3 4" key="1">
    <citation type="journal article" date="2016" name="Nat. Commun.">
        <title>Thousands of microbial genomes shed light on interconnected biogeochemical processes in an aquifer system.</title>
        <authorList>
            <person name="Anantharaman K."/>
            <person name="Brown C.T."/>
            <person name="Hug L.A."/>
            <person name="Sharon I."/>
            <person name="Castelle C.J."/>
            <person name="Probst A.J."/>
            <person name="Thomas B.C."/>
            <person name="Singh A."/>
            <person name="Wilkins M.J."/>
            <person name="Karaoz U."/>
            <person name="Brodie E.L."/>
            <person name="Williams K.H."/>
            <person name="Hubbard S.S."/>
            <person name="Banfield J.F."/>
        </authorList>
    </citation>
    <scope>NUCLEOTIDE SEQUENCE [LARGE SCALE GENOMIC DNA]</scope>
</reference>
<evidence type="ECO:0000313" key="3">
    <source>
        <dbReference type="EMBL" id="OGI85659.1"/>
    </source>
</evidence>
<dbReference type="STRING" id="1801770.A3A01_01775"/>
<evidence type="ECO:0000313" key="4">
    <source>
        <dbReference type="Proteomes" id="UP000179352"/>
    </source>
</evidence>
<comment type="caution">
    <text evidence="3">The sequence shown here is derived from an EMBL/GenBank/DDBJ whole genome shotgun (WGS) entry which is preliminary data.</text>
</comment>
<feature type="transmembrane region" description="Helical" evidence="2">
    <location>
        <begin position="12"/>
        <end position="29"/>
    </location>
</feature>